<feature type="non-terminal residue" evidence="6">
    <location>
        <position position="255"/>
    </location>
</feature>
<sequence>MHELAAVDDRRALSKTGRQIAEFPIDLRLARIILEARRFGCLTEILVIVSALSIQDPRERPQDAQQKADLRHRAWRHEQSDFMDYWNLWVEYEALRQESTQGQLRRYCRANFLSFLRMREWRDIHTQLLLVCRAQDYKFNHEAADYTSIHRAILAGFLGQIAQKSVSTDYTGARNRHYHVFPASSQFKRKPKWIVAASLVETSRLFARTVAEIDVRWIEPIAEHLVKRRYFEPYFAESQGQVLCHEELTLYGLVI</sequence>
<keyword evidence="2" id="KW-0378">Hydrolase</keyword>
<evidence type="ECO:0000256" key="3">
    <source>
        <dbReference type="ARBA" id="ARBA00022806"/>
    </source>
</evidence>
<organism evidence="6">
    <name type="scientific">marine metagenome</name>
    <dbReference type="NCBI Taxonomy" id="408172"/>
    <lineage>
        <taxon>unclassified sequences</taxon>
        <taxon>metagenomes</taxon>
        <taxon>ecological metagenomes</taxon>
    </lineage>
</organism>
<keyword evidence="4" id="KW-0067">ATP-binding</keyword>
<dbReference type="InterPro" id="IPR007502">
    <property type="entry name" value="Helicase-assoc_dom"/>
</dbReference>
<dbReference type="GO" id="GO:0016787">
    <property type="term" value="F:hydrolase activity"/>
    <property type="evidence" value="ECO:0007669"/>
    <property type="project" value="UniProtKB-KW"/>
</dbReference>
<evidence type="ECO:0000259" key="5">
    <source>
        <dbReference type="SMART" id="SM00847"/>
    </source>
</evidence>
<gene>
    <name evidence="6" type="ORF">METZ01_LOCUS452250</name>
</gene>
<dbReference type="PANTHER" id="PTHR18934:SF99">
    <property type="entry name" value="ATP-DEPENDENT RNA HELICASE DHX37-RELATED"/>
    <property type="match status" value="1"/>
</dbReference>
<dbReference type="Pfam" id="PF07717">
    <property type="entry name" value="OB_NTP_bind"/>
    <property type="match status" value="1"/>
</dbReference>
<dbReference type="PANTHER" id="PTHR18934">
    <property type="entry name" value="ATP-DEPENDENT RNA HELICASE"/>
    <property type="match status" value="1"/>
</dbReference>
<dbReference type="AlphaFoldDB" id="A0A382ZUT4"/>
<accession>A0A382ZUT4</accession>
<dbReference type="Pfam" id="PF21010">
    <property type="entry name" value="HA2_C"/>
    <property type="match status" value="1"/>
</dbReference>
<evidence type="ECO:0000313" key="6">
    <source>
        <dbReference type="EMBL" id="SVD99396.1"/>
    </source>
</evidence>
<reference evidence="6" key="1">
    <citation type="submission" date="2018-05" db="EMBL/GenBank/DDBJ databases">
        <authorList>
            <person name="Lanie J.A."/>
            <person name="Ng W.-L."/>
            <person name="Kazmierczak K.M."/>
            <person name="Andrzejewski T.M."/>
            <person name="Davidsen T.M."/>
            <person name="Wayne K.J."/>
            <person name="Tettelin H."/>
            <person name="Glass J.I."/>
            <person name="Rusch D."/>
            <person name="Podicherti R."/>
            <person name="Tsui H.-C.T."/>
            <person name="Winkler M.E."/>
        </authorList>
    </citation>
    <scope>NUCLEOTIDE SEQUENCE</scope>
</reference>
<name>A0A382ZUT4_9ZZZZ</name>
<dbReference type="GO" id="GO:0005524">
    <property type="term" value="F:ATP binding"/>
    <property type="evidence" value="ECO:0007669"/>
    <property type="project" value="UniProtKB-KW"/>
</dbReference>
<dbReference type="SMART" id="SM00847">
    <property type="entry name" value="HA2"/>
    <property type="match status" value="1"/>
</dbReference>
<dbReference type="GO" id="GO:0003723">
    <property type="term" value="F:RNA binding"/>
    <property type="evidence" value="ECO:0007669"/>
    <property type="project" value="TreeGrafter"/>
</dbReference>
<dbReference type="InterPro" id="IPR027417">
    <property type="entry name" value="P-loop_NTPase"/>
</dbReference>
<evidence type="ECO:0000256" key="4">
    <source>
        <dbReference type="ARBA" id="ARBA00022840"/>
    </source>
</evidence>
<keyword evidence="1" id="KW-0547">Nucleotide-binding</keyword>
<proteinExistence type="predicted"/>
<dbReference type="Gene3D" id="1.20.120.1080">
    <property type="match status" value="1"/>
</dbReference>
<feature type="domain" description="Helicase-associated" evidence="5">
    <location>
        <begin position="2"/>
        <end position="86"/>
    </location>
</feature>
<dbReference type="GO" id="GO:0004386">
    <property type="term" value="F:helicase activity"/>
    <property type="evidence" value="ECO:0007669"/>
    <property type="project" value="UniProtKB-KW"/>
</dbReference>
<protein>
    <recommendedName>
        <fullName evidence="5">Helicase-associated domain-containing protein</fullName>
    </recommendedName>
</protein>
<dbReference type="InterPro" id="IPR011709">
    <property type="entry name" value="DEAD-box_helicase_OB_fold"/>
</dbReference>
<evidence type="ECO:0000256" key="1">
    <source>
        <dbReference type="ARBA" id="ARBA00022741"/>
    </source>
</evidence>
<dbReference type="SUPFAM" id="SSF52540">
    <property type="entry name" value="P-loop containing nucleoside triphosphate hydrolases"/>
    <property type="match status" value="1"/>
</dbReference>
<evidence type="ECO:0000256" key="2">
    <source>
        <dbReference type="ARBA" id="ARBA00022801"/>
    </source>
</evidence>
<dbReference type="EMBL" id="UINC01186931">
    <property type="protein sequence ID" value="SVD99396.1"/>
    <property type="molecule type" value="Genomic_DNA"/>
</dbReference>
<keyword evidence="3" id="KW-0347">Helicase</keyword>